<gene>
    <name evidence="1" type="ORF">GO755_12685</name>
</gene>
<protein>
    <submittedName>
        <fullName evidence="1">Uncharacterized protein</fullName>
    </submittedName>
</protein>
<dbReference type="Proteomes" id="UP000436006">
    <property type="component" value="Unassembled WGS sequence"/>
</dbReference>
<evidence type="ECO:0000313" key="1">
    <source>
        <dbReference type="EMBL" id="MVM30890.1"/>
    </source>
</evidence>
<organism evidence="1 2">
    <name type="scientific">Spirosoma arboris</name>
    <dbReference type="NCBI Taxonomy" id="2682092"/>
    <lineage>
        <taxon>Bacteria</taxon>
        <taxon>Pseudomonadati</taxon>
        <taxon>Bacteroidota</taxon>
        <taxon>Cytophagia</taxon>
        <taxon>Cytophagales</taxon>
        <taxon>Cytophagaceae</taxon>
        <taxon>Spirosoma</taxon>
    </lineage>
</organism>
<name>A0A7K1SAT6_9BACT</name>
<evidence type="ECO:0000313" key="2">
    <source>
        <dbReference type="Proteomes" id="UP000436006"/>
    </source>
</evidence>
<dbReference type="EMBL" id="WPIN01000004">
    <property type="protein sequence ID" value="MVM30890.1"/>
    <property type="molecule type" value="Genomic_DNA"/>
</dbReference>
<dbReference type="RefSeq" id="WP_157585253.1">
    <property type="nucleotide sequence ID" value="NZ_WPIN01000004.1"/>
</dbReference>
<comment type="caution">
    <text evidence="1">The sequence shown here is derived from an EMBL/GenBank/DDBJ whole genome shotgun (WGS) entry which is preliminary data.</text>
</comment>
<reference evidence="1 2" key="1">
    <citation type="submission" date="2019-12" db="EMBL/GenBank/DDBJ databases">
        <title>Spirosoma sp. HMF4905 genome sequencing and assembly.</title>
        <authorList>
            <person name="Kang H."/>
            <person name="Cha I."/>
            <person name="Kim H."/>
            <person name="Joh K."/>
        </authorList>
    </citation>
    <scope>NUCLEOTIDE SEQUENCE [LARGE SCALE GENOMIC DNA]</scope>
    <source>
        <strain evidence="1 2">HMF4905</strain>
    </source>
</reference>
<dbReference type="AlphaFoldDB" id="A0A7K1SAT6"/>
<sequence length="353" mass="40350">MRTFFTILFCFLSVYSFSQYQNRSATLTDRNDKTIVGVIRYYDWNTNPNYVEFSKDSLESISQIPIKSIQKLIIKDGPVYEGLYIGMPYYTVNPIEIGGKVVDHIDSTYFLAELMLDSNPVKLYKLFDKEAKTRFLIAKYDSLVLLEDIHVVINRRGLNHNFIDPVFRRTLKTILYECPTLTTNSTDYSERSLINTVKQYLSFCRIDSKIYMEQKKVDKPIVGLGAFGSYWQNSEGRSQVYGITLQVLLPRQFHNLFMMIDIGNTNPNPSSLVKTGLQFGIYGGRYFGRGAIQGKVYTGLSSMFTVLDTGIGVSYKKIISAELHYSPLANIIYDSIIKVLPLANLRATFPISR</sequence>
<keyword evidence="2" id="KW-1185">Reference proteome</keyword>
<proteinExistence type="predicted"/>
<accession>A0A7K1SAT6</accession>